<evidence type="ECO:0000313" key="3">
    <source>
        <dbReference type="Proteomes" id="UP001556692"/>
    </source>
</evidence>
<name>A0ABV3SSL8_9HYPH</name>
<evidence type="ECO:0000313" key="2">
    <source>
        <dbReference type="EMBL" id="MEX0409807.1"/>
    </source>
</evidence>
<sequence length="66" mass="7149">SENGQKHAGMAPIRSGCRKTRAQSGSRGIDRPNHPVVAGVQLKLVKRQMYGRGKIDLLQARVIGAQ</sequence>
<dbReference type="Proteomes" id="UP001556692">
    <property type="component" value="Unassembled WGS sequence"/>
</dbReference>
<evidence type="ECO:0000256" key="1">
    <source>
        <dbReference type="SAM" id="MobiDB-lite"/>
    </source>
</evidence>
<organism evidence="2 3">
    <name type="scientific">Aquibium pacificus</name>
    <dbReference type="NCBI Taxonomy" id="3153579"/>
    <lineage>
        <taxon>Bacteria</taxon>
        <taxon>Pseudomonadati</taxon>
        <taxon>Pseudomonadota</taxon>
        <taxon>Alphaproteobacteria</taxon>
        <taxon>Hyphomicrobiales</taxon>
        <taxon>Phyllobacteriaceae</taxon>
        <taxon>Aquibium</taxon>
    </lineage>
</organism>
<feature type="non-terminal residue" evidence="2">
    <location>
        <position position="1"/>
    </location>
</feature>
<accession>A0ABV3SSL8</accession>
<protein>
    <recommendedName>
        <fullName evidence="4">Transposase</fullName>
    </recommendedName>
</protein>
<feature type="region of interest" description="Disordered" evidence="1">
    <location>
        <begin position="1"/>
        <end position="34"/>
    </location>
</feature>
<evidence type="ECO:0008006" key="4">
    <source>
        <dbReference type="Google" id="ProtNLM"/>
    </source>
</evidence>
<dbReference type="EMBL" id="JBDPGJ010000017">
    <property type="protein sequence ID" value="MEX0409807.1"/>
    <property type="molecule type" value="Genomic_DNA"/>
</dbReference>
<comment type="caution">
    <text evidence="2">The sequence shown here is derived from an EMBL/GenBank/DDBJ whole genome shotgun (WGS) entry which is preliminary data.</text>
</comment>
<keyword evidence="3" id="KW-1185">Reference proteome</keyword>
<proteinExistence type="predicted"/>
<gene>
    <name evidence="2" type="ORF">ABGN05_29720</name>
</gene>
<reference evidence="2 3" key="1">
    <citation type="submission" date="2024-05" db="EMBL/GenBank/DDBJ databases">
        <authorList>
            <person name="Jiang F."/>
        </authorList>
    </citation>
    <scope>NUCLEOTIDE SEQUENCE [LARGE SCALE GENOMIC DNA]</scope>
    <source>
        <strain evidence="2 3">LZ166</strain>
    </source>
</reference>